<keyword evidence="3" id="KW-1185">Reference proteome</keyword>
<evidence type="ECO:0000313" key="3">
    <source>
        <dbReference type="Proteomes" id="UP000617402"/>
    </source>
</evidence>
<reference evidence="2 3" key="1">
    <citation type="submission" date="2020-07" db="EMBL/GenBank/DDBJ databases">
        <title>Draft whole-genome sequence of Heliobacterium chlorum DSM 3682, type strain.</title>
        <authorList>
            <person name="Kyndt J.A."/>
            <person name="Meyer T.E."/>
            <person name="Imhoff J.F."/>
        </authorList>
    </citation>
    <scope>NUCLEOTIDE SEQUENCE [LARGE SCALE GENOMIC DNA]</scope>
    <source>
        <strain evidence="2 3">DSM 3682</strain>
    </source>
</reference>
<evidence type="ECO:0000313" key="2">
    <source>
        <dbReference type="EMBL" id="MBC9784963.1"/>
    </source>
</evidence>
<keyword evidence="1" id="KW-0472">Membrane</keyword>
<keyword evidence="1" id="KW-0812">Transmembrane</keyword>
<dbReference type="RefSeq" id="WP_188040386.1">
    <property type="nucleotide sequence ID" value="NZ_JACVHF010000009.1"/>
</dbReference>
<organism evidence="2 3">
    <name type="scientific">Heliobacterium chlorum</name>
    <dbReference type="NCBI Taxonomy" id="2698"/>
    <lineage>
        <taxon>Bacteria</taxon>
        <taxon>Bacillati</taxon>
        <taxon>Bacillota</taxon>
        <taxon>Clostridia</taxon>
        <taxon>Eubacteriales</taxon>
        <taxon>Heliobacteriaceae</taxon>
        <taxon>Heliobacterium</taxon>
    </lineage>
</organism>
<dbReference type="EMBL" id="JACVHF010000009">
    <property type="protein sequence ID" value="MBC9784963.1"/>
    <property type="molecule type" value="Genomic_DNA"/>
</dbReference>
<gene>
    <name evidence="2" type="ORF">H1S01_10615</name>
</gene>
<protein>
    <submittedName>
        <fullName evidence="2">Uncharacterized protein</fullName>
    </submittedName>
</protein>
<proteinExistence type="predicted"/>
<keyword evidence="1" id="KW-1133">Transmembrane helix</keyword>
<feature type="transmembrane region" description="Helical" evidence="1">
    <location>
        <begin position="41"/>
        <end position="65"/>
    </location>
</feature>
<comment type="caution">
    <text evidence="2">The sequence shown here is derived from an EMBL/GenBank/DDBJ whole genome shotgun (WGS) entry which is preliminary data.</text>
</comment>
<name>A0ABR7T2G8_HELCL</name>
<accession>A0ABR7T2G8</accession>
<evidence type="ECO:0000256" key="1">
    <source>
        <dbReference type="SAM" id="Phobius"/>
    </source>
</evidence>
<dbReference type="Proteomes" id="UP000617402">
    <property type="component" value="Unassembled WGS sequence"/>
</dbReference>
<sequence length="66" mass="7822">MLAKRISLVRYGYFPNYTQVVAFPHFHKVKRSLWTHDLTEACYYLVGSVITAAMTTVTMFLMYYYL</sequence>